<evidence type="ECO:0000313" key="4">
    <source>
        <dbReference type="EMBL" id="GHF93081.1"/>
    </source>
</evidence>
<reference evidence="4" key="2">
    <citation type="submission" date="2020-09" db="EMBL/GenBank/DDBJ databases">
        <authorList>
            <person name="Sun Q."/>
            <person name="Kim S."/>
        </authorList>
    </citation>
    <scope>NUCLEOTIDE SEQUENCE</scope>
    <source>
        <strain evidence="4">KCTC 42731</strain>
    </source>
</reference>
<dbReference type="PANTHER" id="PTHR38108">
    <property type="entry name" value="UPF0319 PROTEIN YCCT"/>
    <property type="match status" value="1"/>
</dbReference>
<evidence type="ECO:0000256" key="2">
    <source>
        <dbReference type="ARBA" id="ARBA00022729"/>
    </source>
</evidence>
<sequence>MYKSVLFVCATFLSSLYSFANEILIPENITVISINGEEQGFNLFNRQTKFAINVGANVMQVRYEELFEDIENDDHVTIKSKPFMIAFEVKGNTSLKLIVPRMLDETVARKFAKNPNVTIETTTGEQLLTKQNKMVDLIAKEQIKALEQNTTTTLSKKQHSESIQQTDATMALDMLNYWWQQANKEQRAIFLKRIQQ</sequence>
<name>A0A919BK71_9GAMM</name>
<evidence type="ECO:0000313" key="5">
    <source>
        <dbReference type="Proteomes" id="UP000623842"/>
    </source>
</evidence>
<dbReference type="PANTHER" id="PTHR38108:SF1">
    <property type="entry name" value="UPF0319 PROTEIN YCCT"/>
    <property type="match status" value="1"/>
</dbReference>
<dbReference type="RefSeq" id="WP_189770282.1">
    <property type="nucleotide sequence ID" value="NZ_BNCK01000004.1"/>
</dbReference>
<dbReference type="InterPro" id="IPR018635">
    <property type="entry name" value="UPF0319"/>
</dbReference>
<protein>
    <recommendedName>
        <fullName evidence="6">DUF2057 domain-containing protein</fullName>
    </recommendedName>
</protein>
<evidence type="ECO:0000256" key="3">
    <source>
        <dbReference type="SAM" id="SignalP"/>
    </source>
</evidence>
<dbReference type="AlphaFoldDB" id="A0A919BK71"/>
<keyword evidence="2 3" id="KW-0732">Signal</keyword>
<dbReference type="EMBL" id="BNCK01000004">
    <property type="protein sequence ID" value="GHF93081.1"/>
    <property type="molecule type" value="Genomic_DNA"/>
</dbReference>
<reference evidence="4" key="1">
    <citation type="journal article" date="2014" name="Int. J. Syst. Evol. Microbiol.">
        <title>Complete genome sequence of Corynebacterium casei LMG S-19264T (=DSM 44701T), isolated from a smear-ripened cheese.</title>
        <authorList>
            <consortium name="US DOE Joint Genome Institute (JGI-PGF)"/>
            <person name="Walter F."/>
            <person name="Albersmeier A."/>
            <person name="Kalinowski J."/>
            <person name="Ruckert C."/>
        </authorList>
    </citation>
    <scope>NUCLEOTIDE SEQUENCE</scope>
    <source>
        <strain evidence="4">KCTC 42731</strain>
    </source>
</reference>
<evidence type="ECO:0008006" key="6">
    <source>
        <dbReference type="Google" id="ProtNLM"/>
    </source>
</evidence>
<proteinExistence type="inferred from homology"/>
<dbReference type="Proteomes" id="UP000623842">
    <property type="component" value="Unassembled WGS sequence"/>
</dbReference>
<evidence type="ECO:0000256" key="1">
    <source>
        <dbReference type="ARBA" id="ARBA00008490"/>
    </source>
</evidence>
<feature type="chain" id="PRO_5037150670" description="DUF2057 domain-containing protein" evidence="3">
    <location>
        <begin position="21"/>
        <end position="196"/>
    </location>
</feature>
<organism evidence="4 5">
    <name type="scientific">Thalassotalea marina</name>
    <dbReference type="NCBI Taxonomy" id="1673741"/>
    <lineage>
        <taxon>Bacteria</taxon>
        <taxon>Pseudomonadati</taxon>
        <taxon>Pseudomonadota</taxon>
        <taxon>Gammaproteobacteria</taxon>
        <taxon>Alteromonadales</taxon>
        <taxon>Colwelliaceae</taxon>
        <taxon>Thalassotalea</taxon>
    </lineage>
</organism>
<gene>
    <name evidence="4" type="ORF">GCM10017161_21650</name>
</gene>
<feature type="signal peptide" evidence="3">
    <location>
        <begin position="1"/>
        <end position="20"/>
    </location>
</feature>
<dbReference type="Pfam" id="PF09829">
    <property type="entry name" value="DUF2057"/>
    <property type="match status" value="1"/>
</dbReference>
<accession>A0A919BK71</accession>
<keyword evidence="5" id="KW-1185">Reference proteome</keyword>
<comment type="similarity">
    <text evidence="1">Belongs to the UPF0319 family.</text>
</comment>
<comment type="caution">
    <text evidence="4">The sequence shown here is derived from an EMBL/GenBank/DDBJ whole genome shotgun (WGS) entry which is preliminary data.</text>
</comment>